<name>A0ABW2CNK1_9ACTN</name>
<dbReference type="InterPro" id="IPR001932">
    <property type="entry name" value="PPM-type_phosphatase-like_dom"/>
</dbReference>
<dbReference type="InterPro" id="IPR000014">
    <property type="entry name" value="PAS"/>
</dbReference>
<dbReference type="SUPFAM" id="SSF55781">
    <property type="entry name" value="GAF domain-like"/>
    <property type="match status" value="1"/>
</dbReference>
<evidence type="ECO:0000313" key="5">
    <source>
        <dbReference type="Proteomes" id="UP001596380"/>
    </source>
</evidence>
<protein>
    <submittedName>
        <fullName evidence="4">SpoIIE family protein phosphatase</fullName>
    </submittedName>
</protein>
<dbReference type="Pfam" id="PF13188">
    <property type="entry name" value="PAS_8"/>
    <property type="match status" value="1"/>
</dbReference>
<evidence type="ECO:0000313" key="4">
    <source>
        <dbReference type="EMBL" id="MFC6882850.1"/>
    </source>
</evidence>
<dbReference type="PANTHER" id="PTHR43156:SF2">
    <property type="entry name" value="STAGE II SPORULATION PROTEIN E"/>
    <property type="match status" value="1"/>
</dbReference>
<dbReference type="InterPro" id="IPR052016">
    <property type="entry name" value="Bact_Sigma-Reg"/>
</dbReference>
<dbReference type="PROSITE" id="PS50112">
    <property type="entry name" value="PAS"/>
    <property type="match status" value="1"/>
</dbReference>
<dbReference type="EMBL" id="JBHSXS010000015">
    <property type="protein sequence ID" value="MFC6882850.1"/>
    <property type="molecule type" value="Genomic_DNA"/>
</dbReference>
<dbReference type="InterPro" id="IPR036457">
    <property type="entry name" value="PPM-type-like_dom_sf"/>
</dbReference>
<feature type="compositionally biased region" description="Gly residues" evidence="2">
    <location>
        <begin position="234"/>
        <end position="257"/>
    </location>
</feature>
<dbReference type="RefSeq" id="WP_241682840.1">
    <property type="nucleotide sequence ID" value="NZ_JBHSXE010000001.1"/>
</dbReference>
<dbReference type="PANTHER" id="PTHR43156">
    <property type="entry name" value="STAGE II SPORULATION PROTEIN E-RELATED"/>
    <property type="match status" value="1"/>
</dbReference>
<gene>
    <name evidence="4" type="ORF">ACFQKB_24055</name>
</gene>
<dbReference type="Gene3D" id="3.60.40.10">
    <property type="entry name" value="PPM-type phosphatase domain"/>
    <property type="match status" value="1"/>
</dbReference>
<dbReference type="InterPro" id="IPR035965">
    <property type="entry name" value="PAS-like_dom_sf"/>
</dbReference>
<accession>A0ABW2CNK1</accession>
<feature type="domain" description="PAS" evidence="3">
    <location>
        <begin position="76"/>
        <end position="146"/>
    </location>
</feature>
<feature type="compositionally biased region" description="Low complexity" evidence="2">
    <location>
        <begin position="184"/>
        <end position="214"/>
    </location>
</feature>
<feature type="compositionally biased region" description="Low complexity" evidence="2">
    <location>
        <begin position="350"/>
        <end position="360"/>
    </location>
</feature>
<dbReference type="SMART" id="SM00331">
    <property type="entry name" value="PP2C_SIG"/>
    <property type="match status" value="1"/>
</dbReference>
<feature type="region of interest" description="Disordered" evidence="2">
    <location>
        <begin position="184"/>
        <end position="271"/>
    </location>
</feature>
<keyword evidence="1" id="KW-0378">Hydrolase</keyword>
<dbReference type="Pfam" id="PF01590">
    <property type="entry name" value="GAF"/>
    <property type="match status" value="1"/>
</dbReference>
<dbReference type="SUPFAM" id="SSF55785">
    <property type="entry name" value="PYP-like sensor domain (PAS domain)"/>
    <property type="match status" value="1"/>
</dbReference>
<reference evidence="5" key="1">
    <citation type="journal article" date="2019" name="Int. J. Syst. Evol. Microbiol.">
        <title>The Global Catalogue of Microorganisms (GCM) 10K type strain sequencing project: providing services to taxonomists for standard genome sequencing and annotation.</title>
        <authorList>
            <consortium name="The Broad Institute Genomics Platform"/>
            <consortium name="The Broad Institute Genome Sequencing Center for Infectious Disease"/>
            <person name="Wu L."/>
            <person name="Ma J."/>
        </authorList>
    </citation>
    <scope>NUCLEOTIDE SEQUENCE [LARGE SCALE GENOMIC DNA]</scope>
    <source>
        <strain evidence="5">JCM 3369</strain>
    </source>
</reference>
<dbReference type="Pfam" id="PF07228">
    <property type="entry name" value="SpoIIE"/>
    <property type="match status" value="1"/>
</dbReference>
<evidence type="ECO:0000259" key="3">
    <source>
        <dbReference type="PROSITE" id="PS50112"/>
    </source>
</evidence>
<dbReference type="SMART" id="SM00091">
    <property type="entry name" value="PAS"/>
    <property type="match status" value="1"/>
</dbReference>
<proteinExistence type="predicted"/>
<comment type="caution">
    <text evidence="4">The sequence shown here is derived from an EMBL/GenBank/DDBJ whole genome shotgun (WGS) entry which is preliminary data.</text>
</comment>
<feature type="region of interest" description="Disordered" evidence="2">
    <location>
        <begin position="350"/>
        <end position="378"/>
    </location>
</feature>
<dbReference type="SUPFAM" id="SSF81606">
    <property type="entry name" value="PP2C-like"/>
    <property type="match status" value="1"/>
</dbReference>
<dbReference type="Proteomes" id="UP001596380">
    <property type="component" value="Unassembled WGS sequence"/>
</dbReference>
<feature type="compositionally biased region" description="Low complexity" evidence="2">
    <location>
        <begin position="258"/>
        <end position="271"/>
    </location>
</feature>
<organism evidence="4 5">
    <name type="scientific">Actinomadura yumaensis</name>
    <dbReference type="NCBI Taxonomy" id="111807"/>
    <lineage>
        <taxon>Bacteria</taxon>
        <taxon>Bacillati</taxon>
        <taxon>Actinomycetota</taxon>
        <taxon>Actinomycetes</taxon>
        <taxon>Streptosporangiales</taxon>
        <taxon>Thermomonosporaceae</taxon>
        <taxon>Actinomadura</taxon>
    </lineage>
</organism>
<evidence type="ECO:0000256" key="2">
    <source>
        <dbReference type="SAM" id="MobiDB-lite"/>
    </source>
</evidence>
<evidence type="ECO:0000256" key="1">
    <source>
        <dbReference type="ARBA" id="ARBA00022801"/>
    </source>
</evidence>
<dbReference type="InterPro" id="IPR003018">
    <property type="entry name" value="GAF"/>
</dbReference>
<dbReference type="CDD" id="cd00130">
    <property type="entry name" value="PAS"/>
    <property type="match status" value="1"/>
</dbReference>
<dbReference type="InterPro" id="IPR029016">
    <property type="entry name" value="GAF-like_dom_sf"/>
</dbReference>
<sequence length="744" mass="77353">MPDQPDQLEPESVLREIDDLEGRIGELRQAAGMPEPDLRVTLDAALVELELALSALRTLGSDHSAGAGGSAAAETERRVLRTVFQDAPVPLFVLDRDTSVRRVNRQAATLLGTSAGYVSGKQFTAFCDLATRAALRSQLAAVVRTGLRRRVPVRFLGRDQPIDAVVTLARVWIRGEPDPMVVAVAGSSGGPAADSKGPGAAARTSEAASASEANVPPPAPSRGGMPDSGKPGAASGGAGGGGQASGGPRPGGPGRRQGGAQASGAGTGTSGAQATAALRGAGGTGSAQRDDEAVATVVHRMDVLATACELLLDEPVLNETVAMRRCARLLAAELSDWAFIDIVGHDQPQGQAQSQALAQAQGGGAERRDQARPQGAGLRRQVVIGPEDEPAHEAARTLEELAPAPETLPYTVFATGQSALRPHAEDLDLLGTYPDGQPVLARIGATSVLCVPVEDGDRCIGAITLAGSGEHGPFDLVDLGVVQRLGRYLALIIRASRLYRRRAEVADTLQSSLLPKELPSIPGVALGARYMTATHGAEVGGDFYDVFRTRGGGWGLVLGDVCGKGEDAAAVTATARHCVRLASRWKTEPAEVLGLVNETLLDEDRFVTAVMAGLSMDHDRVQAVLGTAGHPPAIVVRADGLIRTASRGGVPLGLFDDFEAGLDTIDLGVGDTLFLHSDGVLDACDLSRVQFGQERLLESLAAHAADSLDDMLNAVERALLEFCDGDLRDDVSMLALRVLPPTLA</sequence>
<keyword evidence="5" id="KW-1185">Reference proteome</keyword>
<dbReference type="Gene3D" id="3.30.450.40">
    <property type="match status" value="1"/>
</dbReference>
<dbReference type="Gene3D" id="3.30.450.20">
    <property type="entry name" value="PAS domain"/>
    <property type="match status" value="1"/>
</dbReference>